<evidence type="ECO:0000256" key="2">
    <source>
        <dbReference type="ARBA" id="ARBA00022475"/>
    </source>
</evidence>
<evidence type="ECO:0000256" key="1">
    <source>
        <dbReference type="ARBA" id="ARBA00004651"/>
    </source>
</evidence>
<evidence type="ECO:0000256" key="6">
    <source>
        <dbReference type="ARBA" id="ARBA00022989"/>
    </source>
</evidence>
<feature type="transmembrane region" description="Helical" evidence="8">
    <location>
        <begin position="173"/>
        <end position="201"/>
    </location>
</feature>
<evidence type="ECO:0000256" key="3">
    <source>
        <dbReference type="ARBA" id="ARBA00022676"/>
    </source>
</evidence>
<evidence type="ECO:0000313" key="11">
    <source>
        <dbReference type="Proteomes" id="UP000826722"/>
    </source>
</evidence>
<keyword evidence="4" id="KW-0808">Transferase</keyword>
<dbReference type="Pfam" id="PF13231">
    <property type="entry name" value="PMT_2"/>
    <property type="match status" value="1"/>
</dbReference>
<feature type="transmembrane region" description="Helical" evidence="8">
    <location>
        <begin position="400"/>
        <end position="423"/>
    </location>
</feature>
<dbReference type="KEGG" id="mpau:ZMTM_09910"/>
<dbReference type="AlphaFoldDB" id="A0A8D5JYI5"/>
<dbReference type="InterPro" id="IPR038731">
    <property type="entry name" value="RgtA/B/C-like"/>
</dbReference>
<feature type="transmembrane region" description="Helical" evidence="8">
    <location>
        <begin position="305"/>
        <end position="322"/>
    </location>
</feature>
<dbReference type="InterPro" id="IPR050297">
    <property type="entry name" value="LipidA_mod_glycosyltrf_83"/>
</dbReference>
<evidence type="ECO:0000256" key="5">
    <source>
        <dbReference type="ARBA" id="ARBA00022692"/>
    </source>
</evidence>
<accession>A0A8D5JYI5</accession>
<dbReference type="RefSeq" id="WP_221765230.1">
    <property type="nucleotide sequence ID" value="NZ_AP024110.1"/>
</dbReference>
<dbReference type="Proteomes" id="UP000826722">
    <property type="component" value="Chromosome"/>
</dbReference>
<evidence type="ECO:0000313" key="10">
    <source>
        <dbReference type="EMBL" id="BCM24732.1"/>
    </source>
</evidence>
<dbReference type="GO" id="GO:0016763">
    <property type="term" value="F:pentosyltransferase activity"/>
    <property type="evidence" value="ECO:0007669"/>
    <property type="project" value="TreeGrafter"/>
</dbReference>
<feature type="domain" description="Glycosyltransferase RgtA/B/C/D-like" evidence="9">
    <location>
        <begin position="61"/>
        <end position="209"/>
    </location>
</feature>
<protein>
    <submittedName>
        <fullName evidence="10">Glycosyl hydrolase</fullName>
    </submittedName>
</protein>
<feature type="transmembrane region" description="Helical" evidence="8">
    <location>
        <begin position="360"/>
        <end position="380"/>
    </location>
</feature>
<organism evidence="10 11">
    <name type="scientific">Methyloradius palustris</name>
    <dbReference type="NCBI Taxonomy" id="2778876"/>
    <lineage>
        <taxon>Bacteria</taxon>
        <taxon>Pseudomonadati</taxon>
        <taxon>Pseudomonadota</taxon>
        <taxon>Betaproteobacteria</taxon>
        <taxon>Nitrosomonadales</taxon>
        <taxon>Methylophilaceae</taxon>
        <taxon>Methyloradius</taxon>
    </lineage>
</organism>
<feature type="transmembrane region" description="Helical" evidence="8">
    <location>
        <begin position="266"/>
        <end position="285"/>
    </location>
</feature>
<dbReference type="PANTHER" id="PTHR33908:SF3">
    <property type="entry name" value="UNDECAPRENYL PHOSPHATE-ALPHA-4-AMINO-4-DEOXY-L-ARABINOSE ARABINOSYL TRANSFERASE"/>
    <property type="match status" value="1"/>
</dbReference>
<feature type="transmembrane region" description="Helical" evidence="8">
    <location>
        <begin position="213"/>
        <end position="232"/>
    </location>
</feature>
<sequence>MQNAKLTNLLLWALAAIIMIWGIGHVPLTDVDEGAFAEASREMLSRGDFISPWLLDAPRFDKPALIHWLQIASMQVFGINAFGARLPSALAGLLWLFVVAQWSKDIAARVGVSGNARYFGLLIAMTSIAVPAISRVATADALLNGLLAVSLYFLWRALLAVDDASLKKYGRLTAIFIALGLLTKGPIAVLVPAAASFLTVLVVPSRFKNWRKVAFDPIAWTLVIGIALPWYVLQYQAQGMAFIQGFFGKHNLGRYTGTMLGFSGGFWYYPAWMLVSLLPWIPLLFRTLAELLFKRSSPLRQSVATLLWVLPLFVLVFFSFSATKLPHYGFYGLTGLFVMMALTLAIKSNPIEVTKPSPLLVDRLWISALLTVFVCTHLWAGKLSSLTSEPYYKLVLENAGAMLVQHADWSVGIAALGIALLLLPQDLIKRIAGLHTIPSNAWRLGAGAVSFAICLHLIFVPTVIAALRAPILNAALEVRAIQTPVVSWQLSAPSLSFSAQRVIPSQEPKPGDTVVMFEKHHQQLMELLATKYAGVSVTQLWHEGGVEIVKLSE</sequence>
<evidence type="ECO:0000256" key="4">
    <source>
        <dbReference type="ARBA" id="ARBA00022679"/>
    </source>
</evidence>
<feature type="transmembrane region" description="Helical" evidence="8">
    <location>
        <begin position="9"/>
        <end position="28"/>
    </location>
</feature>
<proteinExistence type="predicted"/>
<dbReference type="GO" id="GO:0005886">
    <property type="term" value="C:plasma membrane"/>
    <property type="evidence" value="ECO:0007669"/>
    <property type="project" value="UniProtKB-SubCell"/>
</dbReference>
<dbReference type="GO" id="GO:0016787">
    <property type="term" value="F:hydrolase activity"/>
    <property type="evidence" value="ECO:0007669"/>
    <property type="project" value="UniProtKB-KW"/>
</dbReference>
<name>A0A8D5JYI5_9PROT</name>
<dbReference type="PANTHER" id="PTHR33908">
    <property type="entry name" value="MANNOSYLTRANSFERASE YKCB-RELATED"/>
    <property type="match status" value="1"/>
</dbReference>
<evidence type="ECO:0000256" key="8">
    <source>
        <dbReference type="SAM" id="Phobius"/>
    </source>
</evidence>
<keyword evidence="6 8" id="KW-1133">Transmembrane helix</keyword>
<comment type="subcellular location">
    <subcellularLocation>
        <location evidence="1">Cell membrane</location>
        <topology evidence="1">Multi-pass membrane protein</topology>
    </subcellularLocation>
</comment>
<feature type="transmembrane region" description="Helical" evidence="8">
    <location>
        <begin position="328"/>
        <end position="348"/>
    </location>
</feature>
<feature type="transmembrane region" description="Helical" evidence="8">
    <location>
        <begin position="444"/>
        <end position="467"/>
    </location>
</feature>
<reference evidence="10" key="1">
    <citation type="journal article" date="2021" name="Arch. Microbiol.">
        <title>Methyloradius palustris gen. nov., sp. nov., a methanol-oxidizing bacterium isolated from snow.</title>
        <authorList>
            <person name="Miyadera T."/>
            <person name="Kojima H."/>
            <person name="Fukui M."/>
        </authorList>
    </citation>
    <scope>NUCLEOTIDE SEQUENCE</scope>
    <source>
        <strain evidence="10">Zm11</strain>
    </source>
</reference>
<keyword evidence="7 8" id="KW-0472">Membrane</keyword>
<dbReference type="GO" id="GO:0010041">
    <property type="term" value="P:response to iron(III) ion"/>
    <property type="evidence" value="ECO:0007669"/>
    <property type="project" value="TreeGrafter"/>
</dbReference>
<keyword evidence="2" id="KW-1003">Cell membrane</keyword>
<keyword evidence="10" id="KW-0378">Hydrolase</keyword>
<dbReference type="EMBL" id="AP024110">
    <property type="protein sequence ID" value="BCM24732.1"/>
    <property type="molecule type" value="Genomic_DNA"/>
</dbReference>
<evidence type="ECO:0000256" key="7">
    <source>
        <dbReference type="ARBA" id="ARBA00023136"/>
    </source>
</evidence>
<keyword evidence="3" id="KW-0328">Glycosyltransferase</keyword>
<gene>
    <name evidence="10" type="ORF">ZMTM_09910</name>
</gene>
<keyword evidence="5 8" id="KW-0812">Transmembrane</keyword>
<keyword evidence="11" id="KW-1185">Reference proteome</keyword>
<dbReference type="GO" id="GO:0009103">
    <property type="term" value="P:lipopolysaccharide biosynthetic process"/>
    <property type="evidence" value="ECO:0007669"/>
    <property type="project" value="UniProtKB-ARBA"/>
</dbReference>
<feature type="transmembrane region" description="Helical" evidence="8">
    <location>
        <begin position="141"/>
        <end position="161"/>
    </location>
</feature>
<evidence type="ECO:0000259" key="9">
    <source>
        <dbReference type="Pfam" id="PF13231"/>
    </source>
</evidence>